<organism evidence="5 6">
    <name type="scientific">Marasmius crinis-equi</name>
    <dbReference type="NCBI Taxonomy" id="585013"/>
    <lineage>
        <taxon>Eukaryota</taxon>
        <taxon>Fungi</taxon>
        <taxon>Dikarya</taxon>
        <taxon>Basidiomycota</taxon>
        <taxon>Agaricomycotina</taxon>
        <taxon>Agaricomycetes</taxon>
        <taxon>Agaricomycetidae</taxon>
        <taxon>Agaricales</taxon>
        <taxon>Marasmiineae</taxon>
        <taxon>Marasmiaceae</taxon>
        <taxon>Marasmius</taxon>
    </lineage>
</organism>
<dbReference type="InterPro" id="IPR036770">
    <property type="entry name" value="Ankyrin_rpt-contain_sf"/>
</dbReference>
<evidence type="ECO:0000313" key="5">
    <source>
        <dbReference type="EMBL" id="KAL0582019.1"/>
    </source>
</evidence>
<feature type="region of interest" description="Disordered" evidence="4">
    <location>
        <begin position="322"/>
        <end position="344"/>
    </location>
</feature>
<evidence type="ECO:0000256" key="4">
    <source>
        <dbReference type="SAM" id="MobiDB-lite"/>
    </source>
</evidence>
<proteinExistence type="predicted"/>
<gene>
    <name evidence="5" type="ORF">V5O48_000077</name>
</gene>
<feature type="repeat" description="ANK" evidence="3">
    <location>
        <begin position="219"/>
        <end position="242"/>
    </location>
</feature>
<feature type="repeat" description="ANK" evidence="3">
    <location>
        <begin position="110"/>
        <end position="132"/>
    </location>
</feature>
<feature type="region of interest" description="Disordered" evidence="4">
    <location>
        <begin position="609"/>
        <end position="670"/>
    </location>
</feature>
<evidence type="ECO:0000313" key="6">
    <source>
        <dbReference type="Proteomes" id="UP001465976"/>
    </source>
</evidence>
<sequence length="921" mass="101816">MWSGLSSARSSPEHFSYPGAEAQPEPDNDSDDEFVYPGAVETSSSPKQEEPAEEAVQPPPQPRPSPAQLESLYAAASSGDLSLLKKLFRNALDAGNVEAFSLANDASTRTGHTALHAAANKGYLDIIKWLVEECGAMPDLEDKEGETAVHKAALNGYLHIIEFLLPDKADVHARDADGWTALHNACSKGYLDIVRWLCEKGGAASEVNGIRGVDMRSKGGWTPLMNAASKGHLPVVRYLLNKQSADPLIRNNWGETAYDAAAGVFEVWICEILQKAEAERWRDSSVPYNPLSVHTTVPIVLYENQRLDTRIKTLAVSGGRPKFSASGLGKQGRRSPFEVRLPNANGGTTDKLVPAWRSDVQLPLRESPWTLPIPGSTHLEGCERSHFWLSDWTLDVTQPNVDAQEGWQYGHRFSDQDESWTAEMPPPLQRIISGGVSLSPSLGGPPSRRSSQPQPTSWVRRRRWVRVMRRRLDIPPLPFLLPDGGMYLINDEGSLVPYIEEPQSSSGDEEARELGAMPSTFLSSAQDYVSRARYLVGAQSDWDNNASSTVEARRAIAKLERATTELRQGILGDEDLERKTQAEVLLNAYGRELERRRLAAGAQGLLISGDDDYVEDEGDDSDEEFHYPGSSPRESMIGSASRASSSMDYFNRPSTSRQPTDLTPQLSQAPDFRVPTHEAPQKVTRWTQPSPHQIHQWERDEDVPQCRECQRRFNFINRRHVRKSPCFILDLHLVTSMLLTSIAVDVEKYFVTAAHTAASSSSQRVCQKCFSEVNGTIPSPFHGMRNSSLERVFIDQQRLTVPNHLSRGQSSSQLSDLAECPVCNRNLDQLGGATEQEAHVKTCLEGGSSTTPQTAKYLVYVLPSESSLIGSECVICLEEFAKASIMPVSRLGCNAAKAALFTLADRSLMNQLPNPNYIDKL</sequence>
<comment type="caution">
    <text evidence="5">The sequence shown here is derived from an EMBL/GenBank/DDBJ whole genome shotgun (WGS) entry which is preliminary data.</text>
</comment>
<keyword evidence="6" id="KW-1185">Reference proteome</keyword>
<dbReference type="PROSITE" id="PS50088">
    <property type="entry name" value="ANK_REPEAT"/>
    <property type="match status" value="4"/>
</dbReference>
<dbReference type="Pfam" id="PF12796">
    <property type="entry name" value="Ank_2"/>
    <property type="match status" value="1"/>
</dbReference>
<reference evidence="5 6" key="1">
    <citation type="submission" date="2024-02" db="EMBL/GenBank/DDBJ databases">
        <title>A draft genome for the cacao thread blight pathogen Marasmius crinis-equi.</title>
        <authorList>
            <person name="Cohen S.P."/>
            <person name="Baruah I.K."/>
            <person name="Amoako-Attah I."/>
            <person name="Bukari Y."/>
            <person name="Meinhardt L.W."/>
            <person name="Bailey B.A."/>
        </authorList>
    </citation>
    <scope>NUCLEOTIDE SEQUENCE [LARGE SCALE GENOMIC DNA]</scope>
    <source>
        <strain evidence="5 6">GH-76</strain>
    </source>
</reference>
<feature type="compositionally biased region" description="Acidic residues" evidence="4">
    <location>
        <begin position="609"/>
        <end position="623"/>
    </location>
</feature>
<dbReference type="Pfam" id="PF13857">
    <property type="entry name" value="Ank_5"/>
    <property type="match status" value="1"/>
</dbReference>
<dbReference type="Pfam" id="PF00023">
    <property type="entry name" value="Ank"/>
    <property type="match status" value="1"/>
</dbReference>
<protein>
    <submittedName>
        <fullName evidence="5">Uncharacterized protein</fullName>
    </submittedName>
</protein>
<dbReference type="PANTHER" id="PTHR24173:SF74">
    <property type="entry name" value="ANKYRIN REPEAT DOMAIN-CONTAINING PROTEIN 16"/>
    <property type="match status" value="1"/>
</dbReference>
<keyword evidence="1" id="KW-0677">Repeat</keyword>
<dbReference type="Proteomes" id="UP001465976">
    <property type="component" value="Unassembled WGS sequence"/>
</dbReference>
<feature type="compositionally biased region" description="Polar residues" evidence="4">
    <location>
        <begin position="652"/>
        <end position="668"/>
    </location>
</feature>
<dbReference type="InterPro" id="IPR002110">
    <property type="entry name" value="Ankyrin_rpt"/>
</dbReference>
<evidence type="ECO:0000256" key="3">
    <source>
        <dbReference type="PROSITE-ProRule" id="PRU00023"/>
    </source>
</evidence>
<dbReference type="Gene3D" id="1.25.40.20">
    <property type="entry name" value="Ankyrin repeat-containing domain"/>
    <property type="match status" value="2"/>
</dbReference>
<feature type="repeat" description="ANK" evidence="3">
    <location>
        <begin position="144"/>
        <end position="176"/>
    </location>
</feature>
<feature type="repeat" description="ANK" evidence="3">
    <location>
        <begin position="177"/>
        <end position="209"/>
    </location>
</feature>
<dbReference type="InterPro" id="IPR013083">
    <property type="entry name" value="Znf_RING/FYVE/PHD"/>
</dbReference>
<dbReference type="PROSITE" id="PS50297">
    <property type="entry name" value="ANK_REP_REGION"/>
    <property type="match status" value="4"/>
</dbReference>
<feature type="compositionally biased region" description="Acidic residues" evidence="4">
    <location>
        <begin position="24"/>
        <end position="34"/>
    </location>
</feature>
<dbReference type="SMART" id="SM00248">
    <property type="entry name" value="ANK"/>
    <property type="match status" value="5"/>
</dbReference>
<dbReference type="SUPFAM" id="SSF48403">
    <property type="entry name" value="Ankyrin repeat"/>
    <property type="match status" value="1"/>
</dbReference>
<keyword evidence="2 3" id="KW-0040">ANK repeat</keyword>
<feature type="region of interest" description="Disordered" evidence="4">
    <location>
        <begin position="431"/>
        <end position="455"/>
    </location>
</feature>
<feature type="compositionally biased region" description="Low complexity" evidence="4">
    <location>
        <begin position="433"/>
        <end position="455"/>
    </location>
</feature>
<name>A0ABR3G2V7_9AGAR</name>
<evidence type="ECO:0000256" key="1">
    <source>
        <dbReference type="ARBA" id="ARBA00022737"/>
    </source>
</evidence>
<dbReference type="Gene3D" id="3.30.40.10">
    <property type="entry name" value="Zinc/RING finger domain, C3HC4 (zinc finger)"/>
    <property type="match status" value="1"/>
</dbReference>
<evidence type="ECO:0000256" key="2">
    <source>
        <dbReference type="ARBA" id="ARBA00023043"/>
    </source>
</evidence>
<dbReference type="PANTHER" id="PTHR24173">
    <property type="entry name" value="ANKYRIN REPEAT CONTAINING"/>
    <property type="match status" value="1"/>
</dbReference>
<feature type="region of interest" description="Disordered" evidence="4">
    <location>
        <begin position="1"/>
        <end position="67"/>
    </location>
</feature>
<dbReference type="EMBL" id="JBAHYK010000001">
    <property type="protein sequence ID" value="KAL0582019.1"/>
    <property type="molecule type" value="Genomic_DNA"/>
</dbReference>
<accession>A0ABR3G2V7</accession>
<feature type="compositionally biased region" description="Polar residues" evidence="4">
    <location>
        <begin position="1"/>
        <end position="10"/>
    </location>
</feature>